<dbReference type="AlphaFoldDB" id="A0A9W4T6Z0"/>
<evidence type="ECO:0000256" key="1">
    <source>
        <dbReference type="SAM" id="SignalP"/>
    </source>
</evidence>
<evidence type="ECO:0000313" key="3">
    <source>
        <dbReference type="Proteomes" id="UP001153678"/>
    </source>
</evidence>
<gene>
    <name evidence="2" type="ORF">FWILDA_LOCUS16766</name>
</gene>
<sequence>MLSIPVLMAFYHVTATEDWTCINVVEYYRTKVEQKDFKQVLDRVRKDLQEVADFNSEFDTTLQAGTASLRGRALGSSSILHFYRKCFQVLFNCIFFRQGMGYVNEEPEKDLRVNIQVEQQILATDSANQTIHTVNSRCGEKMQSASTQ</sequence>
<feature type="chain" id="PRO_5040873187" evidence="1">
    <location>
        <begin position="17"/>
        <end position="148"/>
    </location>
</feature>
<dbReference type="Proteomes" id="UP001153678">
    <property type="component" value="Unassembled WGS sequence"/>
</dbReference>
<feature type="non-terminal residue" evidence="2">
    <location>
        <position position="1"/>
    </location>
</feature>
<keyword evidence="1" id="KW-0732">Signal</keyword>
<keyword evidence="3" id="KW-1185">Reference proteome</keyword>
<feature type="signal peptide" evidence="1">
    <location>
        <begin position="1"/>
        <end position="16"/>
    </location>
</feature>
<proteinExistence type="predicted"/>
<accession>A0A9W4T6Z0</accession>
<reference evidence="2" key="1">
    <citation type="submission" date="2022-08" db="EMBL/GenBank/DDBJ databases">
        <authorList>
            <person name="Kallberg Y."/>
            <person name="Tangrot J."/>
            <person name="Rosling A."/>
        </authorList>
    </citation>
    <scope>NUCLEOTIDE SEQUENCE</scope>
    <source>
        <strain evidence="2">Wild A</strain>
    </source>
</reference>
<dbReference type="OrthoDB" id="2311917at2759"/>
<comment type="caution">
    <text evidence="2">The sequence shown here is derived from an EMBL/GenBank/DDBJ whole genome shotgun (WGS) entry which is preliminary data.</text>
</comment>
<organism evidence="2 3">
    <name type="scientific">Funneliformis geosporum</name>
    <dbReference type="NCBI Taxonomy" id="1117311"/>
    <lineage>
        <taxon>Eukaryota</taxon>
        <taxon>Fungi</taxon>
        <taxon>Fungi incertae sedis</taxon>
        <taxon>Mucoromycota</taxon>
        <taxon>Glomeromycotina</taxon>
        <taxon>Glomeromycetes</taxon>
        <taxon>Glomerales</taxon>
        <taxon>Glomeraceae</taxon>
        <taxon>Funneliformis</taxon>
    </lineage>
</organism>
<name>A0A9W4T6Z0_9GLOM</name>
<protein>
    <submittedName>
        <fullName evidence="2">10358_t:CDS:1</fullName>
    </submittedName>
</protein>
<evidence type="ECO:0000313" key="2">
    <source>
        <dbReference type="EMBL" id="CAI2194819.1"/>
    </source>
</evidence>
<dbReference type="EMBL" id="CAMKVN010011486">
    <property type="protein sequence ID" value="CAI2194819.1"/>
    <property type="molecule type" value="Genomic_DNA"/>
</dbReference>